<evidence type="ECO:0000313" key="3">
    <source>
        <dbReference type="Proteomes" id="UP001234178"/>
    </source>
</evidence>
<dbReference type="EMBL" id="JAOYFB010000002">
    <property type="protein sequence ID" value="KAK4006962.1"/>
    <property type="molecule type" value="Genomic_DNA"/>
</dbReference>
<feature type="compositionally biased region" description="Polar residues" evidence="1">
    <location>
        <begin position="93"/>
        <end position="114"/>
    </location>
</feature>
<sequence length="114" mass="12876">MAKAIRVAMKLWASLYGEVLNSRRRNILSQFYPEYLSLLDDPKLLECGDHLFGPRFMSQLNSHARVQMTLNDIRPVETIPARSQHRNTDEQQKPANANNSGSYRATTISTGVVG</sequence>
<evidence type="ECO:0000256" key="1">
    <source>
        <dbReference type="SAM" id="MobiDB-lite"/>
    </source>
</evidence>
<feature type="region of interest" description="Disordered" evidence="1">
    <location>
        <begin position="80"/>
        <end position="114"/>
    </location>
</feature>
<dbReference type="Proteomes" id="UP001234178">
    <property type="component" value="Unassembled WGS sequence"/>
</dbReference>
<protein>
    <submittedName>
        <fullName evidence="2">Uncharacterized protein</fullName>
    </submittedName>
</protein>
<reference evidence="2 3" key="1">
    <citation type="journal article" date="2023" name="Nucleic Acids Res.">
        <title>The hologenome of Daphnia magna reveals possible DNA methylation and microbiome-mediated evolution of the host genome.</title>
        <authorList>
            <person name="Chaturvedi A."/>
            <person name="Li X."/>
            <person name="Dhandapani V."/>
            <person name="Marshall H."/>
            <person name="Kissane S."/>
            <person name="Cuenca-Cambronero M."/>
            <person name="Asole G."/>
            <person name="Calvet F."/>
            <person name="Ruiz-Romero M."/>
            <person name="Marangio P."/>
            <person name="Guigo R."/>
            <person name="Rago D."/>
            <person name="Mirbahai L."/>
            <person name="Eastwood N."/>
            <person name="Colbourne J.K."/>
            <person name="Zhou J."/>
            <person name="Mallon E."/>
            <person name="Orsini L."/>
        </authorList>
    </citation>
    <scope>NUCLEOTIDE SEQUENCE [LARGE SCALE GENOMIC DNA]</scope>
    <source>
        <strain evidence="2">LRV0_1</strain>
    </source>
</reference>
<keyword evidence="3" id="KW-1185">Reference proteome</keyword>
<gene>
    <name evidence="2" type="ORF">OUZ56_012116</name>
</gene>
<name>A0ABQ9Z236_9CRUS</name>
<proteinExistence type="predicted"/>
<accession>A0ABQ9Z236</accession>
<organism evidence="2 3">
    <name type="scientific">Daphnia magna</name>
    <dbReference type="NCBI Taxonomy" id="35525"/>
    <lineage>
        <taxon>Eukaryota</taxon>
        <taxon>Metazoa</taxon>
        <taxon>Ecdysozoa</taxon>
        <taxon>Arthropoda</taxon>
        <taxon>Crustacea</taxon>
        <taxon>Branchiopoda</taxon>
        <taxon>Diplostraca</taxon>
        <taxon>Cladocera</taxon>
        <taxon>Anomopoda</taxon>
        <taxon>Daphniidae</taxon>
        <taxon>Daphnia</taxon>
    </lineage>
</organism>
<evidence type="ECO:0000313" key="2">
    <source>
        <dbReference type="EMBL" id="KAK4006962.1"/>
    </source>
</evidence>
<comment type="caution">
    <text evidence="2">The sequence shown here is derived from an EMBL/GenBank/DDBJ whole genome shotgun (WGS) entry which is preliminary data.</text>
</comment>